<dbReference type="GO" id="GO:0030973">
    <property type="term" value="F:molybdate ion binding"/>
    <property type="evidence" value="ECO:0007669"/>
    <property type="project" value="TreeGrafter"/>
</dbReference>
<evidence type="ECO:0000256" key="2">
    <source>
        <dbReference type="ARBA" id="ARBA00022723"/>
    </source>
</evidence>
<dbReference type="PROSITE" id="PS51257">
    <property type="entry name" value="PROKAR_LIPOPROTEIN"/>
    <property type="match status" value="1"/>
</dbReference>
<evidence type="ECO:0000256" key="4">
    <source>
        <dbReference type="PIRSR" id="PIRSR004846-1"/>
    </source>
</evidence>
<dbReference type="PANTHER" id="PTHR30632">
    <property type="entry name" value="MOLYBDATE-BINDING PERIPLASMIC PROTEIN"/>
    <property type="match status" value="1"/>
</dbReference>
<keyword evidence="7" id="KW-1185">Reference proteome</keyword>
<evidence type="ECO:0000313" key="6">
    <source>
        <dbReference type="EMBL" id="RJT90873.1"/>
    </source>
</evidence>
<keyword evidence="2 4" id="KW-0479">Metal-binding</keyword>
<dbReference type="PANTHER" id="PTHR30632:SF0">
    <property type="entry name" value="SULFATE-BINDING PROTEIN"/>
    <property type="match status" value="1"/>
</dbReference>
<dbReference type="InterPro" id="IPR050682">
    <property type="entry name" value="ModA/WtpA"/>
</dbReference>
<feature type="binding site" evidence="4">
    <location>
        <position position="54"/>
    </location>
    <ligand>
        <name>molybdate</name>
        <dbReference type="ChEBI" id="CHEBI:36264"/>
    </ligand>
</feature>
<dbReference type="InterPro" id="IPR005950">
    <property type="entry name" value="ModA"/>
</dbReference>
<gene>
    <name evidence="6" type="primary">modA</name>
    <name evidence="6" type="ORF">D6T64_03030</name>
</gene>
<comment type="caution">
    <text evidence="6">The sequence shown here is derived from an EMBL/GenBank/DDBJ whole genome shotgun (WGS) entry which is preliminary data.</text>
</comment>
<dbReference type="Gene3D" id="3.40.190.10">
    <property type="entry name" value="Periplasmic binding protein-like II"/>
    <property type="match status" value="2"/>
</dbReference>
<sequence>MRRATVTAAVLAALILALGGCATTGTPAPDTVPGAAAPGAALGPQTLTVYAAASLTAAFDDLAMLMEQQNPSVEVDVTYDGSATLATQIESGAPADVFASADEKNMTVLTEQSLVGPATLFAANTLRIAVAPGNPRGIETLDDLAEPNTITVLCAPQVPCGAASAALLANASVTVTAASEEQNVTAVVTKVAEGEADAGLVYATDIAANPDRLEGITPAGADAVVGHYPIGVVAGSRHAAAAQAFVDLVLSEQGQAVLGAAGFLAP</sequence>
<feature type="binding site" evidence="4">
    <location>
        <position position="184"/>
    </location>
    <ligand>
        <name>molybdate</name>
        <dbReference type="ChEBI" id="CHEBI:36264"/>
    </ligand>
</feature>
<dbReference type="Pfam" id="PF13531">
    <property type="entry name" value="SBP_bac_11"/>
    <property type="match status" value="1"/>
</dbReference>
<dbReference type="GO" id="GO:0046872">
    <property type="term" value="F:metal ion binding"/>
    <property type="evidence" value="ECO:0007669"/>
    <property type="project" value="UniProtKB-KW"/>
</dbReference>
<dbReference type="OrthoDB" id="9785015at2"/>
<reference evidence="6 7" key="1">
    <citation type="submission" date="2018-09" db="EMBL/GenBank/DDBJ databases">
        <title>Novel species of Cryobacterium.</title>
        <authorList>
            <person name="Liu Q."/>
            <person name="Xin Y.-H."/>
        </authorList>
    </citation>
    <scope>NUCLEOTIDE SEQUENCE [LARGE SCALE GENOMIC DNA]</scope>
    <source>
        <strain evidence="6 7">Hh39</strain>
    </source>
</reference>
<accession>A0A3A5MUH5</accession>
<protein>
    <submittedName>
        <fullName evidence="6">Molybdate ABC transporter substrate-binding protein</fullName>
    </submittedName>
</protein>
<dbReference type="AlphaFoldDB" id="A0A3A5MUH5"/>
<feature type="binding site" evidence="4">
    <location>
        <position position="202"/>
    </location>
    <ligand>
        <name>molybdate</name>
        <dbReference type="ChEBI" id="CHEBI:36264"/>
    </ligand>
</feature>
<evidence type="ECO:0000313" key="7">
    <source>
        <dbReference type="Proteomes" id="UP000272015"/>
    </source>
</evidence>
<dbReference type="EMBL" id="QZVS01000055">
    <property type="protein sequence ID" value="RJT90873.1"/>
    <property type="molecule type" value="Genomic_DNA"/>
</dbReference>
<keyword evidence="3 5" id="KW-0732">Signal</keyword>
<dbReference type="GO" id="GO:0015689">
    <property type="term" value="P:molybdate ion transport"/>
    <property type="evidence" value="ECO:0007669"/>
    <property type="project" value="InterPro"/>
</dbReference>
<evidence type="ECO:0000256" key="5">
    <source>
        <dbReference type="SAM" id="SignalP"/>
    </source>
</evidence>
<evidence type="ECO:0000256" key="1">
    <source>
        <dbReference type="ARBA" id="ARBA00009175"/>
    </source>
</evidence>
<feature type="chain" id="PRO_5017235454" evidence="5">
    <location>
        <begin position="23"/>
        <end position="266"/>
    </location>
</feature>
<dbReference type="PIRSF" id="PIRSF004846">
    <property type="entry name" value="ModA"/>
    <property type="match status" value="1"/>
</dbReference>
<dbReference type="NCBIfam" id="TIGR01256">
    <property type="entry name" value="modA"/>
    <property type="match status" value="1"/>
</dbReference>
<organism evidence="6 7">
    <name type="scientific">Cryobacterium melibiosiphilum</name>
    <dbReference type="NCBI Taxonomy" id="995039"/>
    <lineage>
        <taxon>Bacteria</taxon>
        <taxon>Bacillati</taxon>
        <taxon>Actinomycetota</taxon>
        <taxon>Actinomycetes</taxon>
        <taxon>Micrococcales</taxon>
        <taxon>Microbacteriaceae</taxon>
        <taxon>Cryobacterium</taxon>
    </lineage>
</organism>
<proteinExistence type="inferred from homology"/>
<feature type="signal peptide" evidence="5">
    <location>
        <begin position="1"/>
        <end position="22"/>
    </location>
</feature>
<feature type="binding site" evidence="4">
    <location>
        <position position="82"/>
    </location>
    <ligand>
        <name>molybdate</name>
        <dbReference type="ChEBI" id="CHEBI:36264"/>
    </ligand>
</feature>
<dbReference type="Proteomes" id="UP000272015">
    <property type="component" value="Unassembled WGS sequence"/>
</dbReference>
<evidence type="ECO:0000256" key="3">
    <source>
        <dbReference type="ARBA" id="ARBA00022729"/>
    </source>
</evidence>
<keyword evidence="4" id="KW-0500">Molybdenum</keyword>
<name>A0A3A5MUH5_9MICO</name>
<comment type="similarity">
    <text evidence="1">Belongs to the bacterial solute-binding protein ModA family.</text>
</comment>
<dbReference type="SUPFAM" id="SSF53850">
    <property type="entry name" value="Periplasmic binding protein-like II"/>
    <property type="match status" value="1"/>
</dbReference>